<proteinExistence type="predicted"/>
<sequence>MKKIMSYVATTLLSAAMIDAAAASDAQLSATLLAARCPVANIEETYKSDAISVFKVDCKGRGDRRLVVTCTRAGCTASSERNDDDEG</sequence>
<feature type="signal peptide" evidence="1">
    <location>
        <begin position="1"/>
        <end position="22"/>
    </location>
</feature>
<evidence type="ECO:0000256" key="1">
    <source>
        <dbReference type="SAM" id="SignalP"/>
    </source>
</evidence>
<gene>
    <name evidence="2" type="ORF">STARVERO_04433</name>
</gene>
<evidence type="ECO:0000313" key="3">
    <source>
        <dbReference type="Proteomes" id="UP000433050"/>
    </source>
</evidence>
<dbReference type="Proteomes" id="UP000433050">
    <property type="component" value="Unassembled WGS sequence"/>
</dbReference>
<reference evidence="2 3" key="1">
    <citation type="submission" date="2019-12" db="EMBL/GenBank/DDBJ databases">
        <authorList>
            <person name="Reyes-Prieto M."/>
        </authorList>
    </citation>
    <scope>NUCLEOTIDE SEQUENCE [LARGE SCALE GENOMIC DNA]</scope>
    <source>
        <strain evidence="2">HF14-78462</strain>
    </source>
</reference>
<dbReference type="RefSeq" id="WP_034462619.1">
    <property type="nucleotide sequence ID" value="NZ_CACSAS010000029.1"/>
</dbReference>
<keyword evidence="3" id="KW-1185">Reference proteome</keyword>
<organism evidence="2 3">
    <name type="scientific">Starkeya nomas</name>
    <dbReference type="NCBI Taxonomy" id="2666134"/>
    <lineage>
        <taxon>Bacteria</taxon>
        <taxon>Pseudomonadati</taxon>
        <taxon>Pseudomonadota</taxon>
        <taxon>Alphaproteobacteria</taxon>
        <taxon>Hyphomicrobiales</taxon>
        <taxon>Xanthobacteraceae</taxon>
        <taxon>Starkeya</taxon>
    </lineage>
</organism>
<protein>
    <submittedName>
        <fullName evidence="2">Uncharacterized protein</fullName>
    </submittedName>
</protein>
<keyword evidence="1" id="KW-0732">Signal</keyword>
<evidence type="ECO:0000313" key="2">
    <source>
        <dbReference type="EMBL" id="CAA0129134.1"/>
    </source>
</evidence>
<name>A0A5S9R3S7_9HYPH</name>
<feature type="chain" id="PRO_5024832910" evidence="1">
    <location>
        <begin position="23"/>
        <end position="87"/>
    </location>
</feature>
<dbReference type="AlphaFoldDB" id="A0A5S9R3S7"/>
<accession>A0A5S9R3S7</accession>
<dbReference type="EMBL" id="CACSAS010000029">
    <property type="protein sequence ID" value="CAA0129134.1"/>
    <property type="molecule type" value="Genomic_DNA"/>
</dbReference>